<name>A0AAV4XVD8_CAEEX</name>
<keyword evidence="2" id="KW-1185">Reference proteome</keyword>
<gene>
    <name evidence="1" type="ORF">CEXT_549481</name>
</gene>
<comment type="caution">
    <text evidence="1">The sequence shown here is derived from an EMBL/GenBank/DDBJ whole genome shotgun (WGS) entry which is preliminary data.</text>
</comment>
<reference evidence="1 2" key="1">
    <citation type="submission" date="2021-06" db="EMBL/GenBank/DDBJ databases">
        <title>Caerostris extrusa draft genome.</title>
        <authorList>
            <person name="Kono N."/>
            <person name="Arakawa K."/>
        </authorList>
    </citation>
    <scope>NUCLEOTIDE SEQUENCE [LARGE SCALE GENOMIC DNA]</scope>
</reference>
<dbReference type="Proteomes" id="UP001054945">
    <property type="component" value="Unassembled WGS sequence"/>
</dbReference>
<sequence>MFYLLEFHIKRYQWDIFPTVDTVQMKYFSPSEFSLPVLKRFLFCKEIKNCPTVENLKDGMLFFSFLATYPIPPIGIKISKHTAYLRDGKTVYRDENPECLKRNVLQEKCLSLYP</sequence>
<proteinExistence type="predicted"/>
<dbReference type="EMBL" id="BPLR01000843">
    <property type="protein sequence ID" value="GIY97860.1"/>
    <property type="molecule type" value="Genomic_DNA"/>
</dbReference>
<protein>
    <submittedName>
        <fullName evidence="1">Uncharacterized protein</fullName>
    </submittedName>
</protein>
<dbReference type="AlphaFoldDB" id="A0AAV4XVD8"/>
<evidence type="ECO:0000313" key="1">
    <source>
        <dbReference type="EMBL" id="GIY97860.1"/>
    </source>
</evidence>
<evidence type="ECO:0000313" key="2">
    <source>
        <dbReference type="Proteomes" id="UP001054945"/>
    </source>
</evidence>
<accession>A0AAV4XVD8</accession>
<organism evidence="1 2">
    <name type="scientific">Caerostris extrusa</name>
    <name type="common">Bark spider</name>
    <name type="synonym">Caerostris bankana</name>
    <dbReference type="NCBI Taxonomy" id="172846"/>
    <lineage>
        <taxon>Eukaryota</taxon>
        <taxon>Metazoa</taxon>
        <taxon>Ecdysozoa</taxon>
        <taxon>Arthropoda</taxon>
        <taxon>Chelicerata</taxon>
        <taxon>Arachnida</taxon>
        <taxon>Araneae</taxon>
        <taxon>Araneomorphae</taxon>
        <taxon>Entelegynae</taxon>
        <taxon>Araneoidea</taxon>
        <taxon>Araneidae</taxon>
        <taxon>Caerostris</taxon>
    </lineage>
</organism>